<protein>
    <submittedName>
        <fullName evidence="2">EexN family lipoprotein</fullName>
    </submittedName>
</protein>
<evidence type="ECO:0000256" key="1">
    <source>
        <dbReference type="SAM" id="SignalP"/>
    </source>
</evidence>
<reference evidence="2" key="1">
    <citation type="submission" date="2021-03" db="EMBL/GenBank/DDBJ databases">
        <title>Identification and antibiotic profiling of Wohlfahrtiimonas chitiniclastica, an underestimated human pathogen.</title>
        <authorList>
            <person name="Kopf A."/>
            <person name="Bunk B."/>
            <person name="Coldewey S."/>
            <person name="Gunzer F."/>
            <person name="Riedel T."/>
            <person name="Schroettner P."/>
        </authorList>
    </citation>
    <scope>NUCLEOTIDE SEQUENCE</scope>
    <source>
        <strain evidence="2">DSM 100917</strain>
    </source>
</reference>
<dbReference type="PROSITE" id="PS51257">
    <property type="entry name" value="PROKAR_LIPOPROTEIN"/>
    <property type="match status" value="1"/>
</dbReference>
<dbReference type="EMBL" id="JAGIBU010000006">
    <property type="protein sequence ID" value="MBS7825056.1"/>
    <property type="molecule type" value="Genomic_DNA"/>
</dbReference>
<dbReference type="AlphaFoldDB" id="A0AB35BZ99"/>
<proteinExistence type="predicted"/>
<name>A0AB35BZ99_9GAMM</name>
<accession>A0AB35BZ99</accession>
<comment type="caution">
    <text evidence="2">The sequence shown here is derived from an EMBL/GenBank/DDBJ whole genome shotgun (WGS) entry which is preliminary data.</text>
</comment>
<feature type="signal peptide" evidence="1">
    <location>
        <begin position="1"/>
        <end position="19"/>
    </location>
</feature>
<dbReference type="InterPro" id="IPR047937">
    <property type="entry name" value="Eex_IncN-like"/>
</dbReference>
<evidence type="ECO:0000313" key="2">
    <source>
        <dbReference type="EMBL" id="MBS7825056.1"/>
    </source>
</evidence>
<feature type="chain" id="PRO_5044220300" evidence="1">
    <location>
        <begin position="20"/>
        <end position="78"/>
    </location>
</feature>
<sequence length="78" mass="8945">MKKLALFLPLLVIACSAEVKPVEYYENNMEETKAVLKKCEVTQGSQNDQNCLNAKNASRNKYIAEQFKLPSWAKTYEE</sequence>
<keyword evidence="1" id="KW-0732">Signal</keyword>
<organism evidence="2 3">
    <name type="scientific">Wohlfahrtiimonas chitiniclastica</name>
    <dbReference type="NCBI Taxonomy" id="400946"/>
    <lineage>
        <taxon>Bacteria</taxon>
        <taxon>Pseudomonadati</taxon>
        <taxon>Pseudomonadota</taxon>
        <taxon>Gammaproteobacteria</taxon>
        <taxon>Cardiobacteriales</taxon>
        <taxon>Ignatzschineriaceae</taxon>
        <taxon>Wohlfahrtiimonas</taxon>
    </lineage>
</organism>
<evidence type="ECO:0000313" key="3">
    <source>
        <dbReference type="Proteomes" id="UP000680020"/>
    </source>
</evidence>
<keyword evidence="2" id="KW-0449">Lipoprotein</keyword>
<dbReference type="RefSeq" id="WP_008315220.1">
    <property type="nucleotide sequence ID" value="NZ_JAGIBT010000007.1"/>
</dbReference>
<dbReference type="Proteomes" id="UP000680020">
    <property type="component" value="Unassembled WGS sequence"/>
</dbReference>
<gene>
    <name evidence="2" type="ORF">J7561_07545</name>
</gene>
<dbReference type="NCBIfam" id="NF033894">
    <property type="entry name" value="Eex_IncN"/>
    <property type="match status" value="1"/>
</dbReference>